<keyword evidence="4" id="KW-1185">Reference proteome</keyword>
<evidence type="ECO:0000313" key="4">
    <source>
        <dbReference type="Proteomes" id="UP001153737"/>
    </source>
</evidence>
<gene>
    <name evidence="3" type="ORF">PHAECO_LOCUS7002</name>
</gene>
<dbReference type="Proteomes" id="UP001153737">
    <property type="component" value="Chromosome 3"/>
</dbReference>
<dbReference type="InterPro" id="IPR050283">
    <property type="entry name" value="E-box_TF_Regulators"/>
</dbReference>
<accession>A0A9N9X399</accession>
<reference evidence="3" key="1">
    <citation type="submission" date="2022-01" db="EMBL/GenBank/DDBJ databases">
        <authorList>
            <person name="King R."/>
        </authorList>
    </citation>
    <scope>NUCLEOTIDE SEQUENCE</scope>
</reference>
<dbReference type="GO" id="GO:0032502">
    <property type="term" value="P:developmental process"/>
    <property type="evidence" value="ECO:0007669"/>
    <property type="project" value="TreeGrafter"/>
</dbReference>
<sequence length="343" mass="38567">MSQISVVHYNSPHNHLNVLQNTVTNKQSDRQIIVLRKPQQTYITPETTAKDDILIANTARKKHKTEKDPKPNLQPVSVARRNARERNRVKQVNDGFATLRQHIPNFIAAAFENTSGRGGNKKLSKVETLRMAVEYIRSLEHILAMDTDNADISESLYRSPSSSISPSSSQQNATFSYILSTEDDDDMSSDISPPPQQFIKLDATNTYHLIPNVHYENAENLDPMSVDEDILSDPSLLDHNIEFDSQELSYLNNVHTTASLSPGFQSESSMSPGSVERSTQGYFIPVFDSPQGRLSPTMKVEIKSEVDEFPVISLKNDDELPSEPKCNIVDVLHWWDQQQNTGS</sequence>
<dbReference type="PROSITE" id="PS50888">
    <property type="entry name" value="BHLH"/>
    <property type="match status" value="1"/>
</dbReference>
<dbReference type="Pfam" id="PF00010">
    <property type="entry name" value="HLH"/>
    <property type="match status" value="1"/>
</dbReference>
<protein>
    <recommendedName>
        <fullName evidence="2">BHLH domain-containing protein</fullName>
    </recommendedName>
</protein>
<dbReference type="InterPro" id="IPR011598">
    <property type="entry name" value="bHLH_dom"/>
</dbReference>
<dbReference type="PANTHER" id="PTHR23349:SF108">
    <property type="entry name" value="BHLH DOMAIN-CONTAINING PROTEIN"/>
    <property type="match status" value="1"/>
</dbReference>
<dbReference type="InterPro" id="IPR036638">
    <property type="entry name" value="HLH_DNA-bd_sf"/>
</dbReference>
<reference evidence="3" key="2">
    <citation type="submission" date="2022-10" db="EMBL/GenBank/DDBJ databases">
        <authorList>
            <consortium name="ENA_rothamsted_submissions"/>
            <consortium name="culmorum"/>
            <person name="King R."/>
        </authorList>
    </citation>
    <scope>NUCLEOTIDE SEQUENCE</scope>
</reference>
<dbReference type="Gene3D" id="4.10.280.10">
    <property type="entry name" value="Helix-loop-helix DNA-binding domain"/>
    <property type="match status" value="1"/>
</dbReference>
<dbReference type="OrthoDB" id="5976910at2759"/>
<dbReference type="EMBL" id="OU896709">
    <property type="protein sequence ID" value="CAG9820260.1"/>
    <property type="molecule type" value="Genomic_DNA"/>
</dbReference>
<dbReference type="GO" id="GO:0000981">
    <property type="term" value="F:DNA-binding transcription factor activity, RNA polymerase II-specific"/>
    <property type="evidence" value="ECO:0007669"/>
    <property type="project" value="TreeGrafter"/>
</dbReference>
<evidence type="ECO:0000256" key="1">
    <source>
        <dbReference type="ARBA" id="ARBA00023125"/>
    </source>
</evidence>
<dbReference type="AlphaFoldDB" id="A0A9N9X399"/>
<evidence type="ECO:0000259" key="2">
    <source>
        <dbReference type="PROSITE" id="PS50888"/>
    </source>
</evidence>
<organism evidence="3 4">
    <name type="scientific">Phaedon cochleariae</name>
    <name type="common">Mustard beetle</name>
    <dbReference type="NCBI Taxonomy" id="80249"/>
    <lineage>
        <taxon>Eukaryota</taxon>
        <taxon>Metazoa</taxon>
        <taxon>Ecdysozoa</taxon>
        <taxon>Arthropoda</taxon>
        <taxon>Hexapoda</taxon>
        <taxon>Insecta</taxon>
        <taxon>Pterygota</taxon>
        <taxon>Neoptera</taxon>
        <taxon>Endopterygota</taxon>
        <taxon>Coleoptera</taxon>
        <taxon>Polyphaga</taxon>
        <taxon>Cucujiformia</taxon>
        <taxon>Chrysomeloidea</taxon>
        <taxon>Chrysomelidae</taxon>
        <taxon>Chrysomelinae</taxon>
        <taxon>Chrysomelini</taxon>
        <taxon>Phaedon</taxon>
    </lineage>
</organism>
<dbReference type="GO" id="GO:0046983">
    <property type="term" value="F:protein dimerization activity"/>
    <property type="evidence" value="ECO:0007669"/>
    <property type="project" value="InterPro"/>
</dbReference>
<dbReference type="SMART" id="SM00353">
    <property type="entry name" value="HLH"/>
    <property type="match status" value="1"/>
</dbReference>
<proteinExistence type="predicted"/>
<evidence type="ECO:0000313" key="3">
    <source>
        <dbReference type="EMBL" id="CAG9820260.1"/>
    </source>
</evidence>
<dbReference type="GO" id="GO:0000977">
    <property type="term" value="F:RNA polymerase II transcription regulatory region sequence-specific DNA binding"/>
    <property type="evidence" value="ECO:0007669"/>
    <property type="project" value="TreeGrafter"/>
</dbReference>
<dbReference type="CDD" id="cd19744">
    <property type="entry name" value="bHLH_TS_dAS-C_like"/>
    <property type="match status" value="1"/>
</dbReference>
<name>A0A9N9X399_PHACE</name>
<feature type="domain" description="BHLH" evidence="2">
    <location>
        <begin position="76"/>
        <end position="139"/>
    </location>
</feature>
<dbReference type="SUPFAM" id="SSF47459">
    <property type="entry name" value="HLH, helix-loop-helix DNA-binding domain"/>
    <property type="match status" value="1"/>
</dbReference>
<dbReference type="PANTHER" id="PTHR23349">
    <property type="entry name" value="BASIC HELIX-LOOP-HELIX TRANSCRIPTION FACTOR, TWIST"/>
    <property type="match status" value="1"/>
</dbReference>
<keyword evidence="1" id="KW-0238">DNA-binding</keyword>